<accession>A0A9X9JNE1</accession>
<dbReference type="Proteomes" id="UP001164499">
    <property type="component" value="Segment"/>
</dbReference>
<sequence length="173" mass="17965">MDVNTFMENSLREQARQTALLEAILETLKDMNDNGVIVANVDGEPVQVAIIGAAPVVVSNHVTTEDAAGKAAVQEVKKVAEAAPAQEAATQVAETAVEKQDKPAETEKPADTKKKVTIDDARAALKAYAAIEGNDAAMELLTSLGAKSVSDLAEKGPDSLQQLIDKAGGKSAA</sequence>
<keyword evidence="3" id="KW-1185">Reference proteome</keyword>
<feature type="region of interest" description="Disordered" evidence="1">
    <location>
        <begin position="91"/>
        <end position="113"/>
    </location>
</feature>
<evidence type="ECO:0000313" key="2">
    <source>
        <dbReference type="EMBL" id="UYA98819.1"/>
    </source>
</evidence>
<proteinExistence type="predicted"/>
<protein>
    <submittedName>
        <fullName evidence="2">Uncharacterized protein</fullName>
    </submittedName>
</protein>
<organism evidence="2 3">
    <name type="scientific">Xanthomonas phage vB_Xar_IVIA-DoCa6</name>
    <dbReference type="NCBI Taxonomy" id="2975533"/>
    <lineage>
        <taxon>Viruses</taxon>
        <taxon>Duplodnaviria</taxon>
        <taxon>Heunggongvirae</taxon>
        <taxon>Uroviricota</taxon>
        <taxon>Caudoviricetes</taxon>
        <taxon>Mesyanzhinovviridae</taxon>
        <taxon>Bradleyvirinae</taxon>
        <taxon>Bosavirus</taxon>
        <taxon>Bosavirus Doca6</taxon>
    </lineage>
</organism>
<name>A0A9X9JNE1_9CAUD</name>
<feature type="compositionally biased region" description="Basic and acidic residues" evidence="1">
    <location>
        <begin position="96"/>
        <end position="113"/>
    </location>
</feature>
<evidence type="ECO:0000313" key="3">
    <source>
        <dbReference type="Proteomes" id="UP001164499"/>
    </source>
</evidence>
<evidence type="ECO:0000256" key="1">
    <source>
        <dbReference type="SAM" id="MobiDB-lite"/>
    </source>
</evidence>
<dbReference type="EMBL" id="ON932080">
    <property type="protein sequence ID" value="UYA98819.1"/>
    <property type="molecule type" value="Genomic_DNA"/>
</dbReference>
<reference evidence="2" key="1">
    <citation type="submission" date="2022-07" db="EMBL/GenBank/DDBJ databases">
        <title>Comparative analysis of new lytic phages for the biological control of phytopathogenic Xanthomonas spp.</title>
        <authorList>
            <person name="Domingo-Calap M.L."/>
            <person name="Bernabeu-Gimeno M."/>
            <person name="Aure C.M."/>
            <person name="Marco-Noales E."/>
            <person name="Domingo-Calap P."/>
        </authorList>
    </citation>
    <scope>NUCLEOTIDE SEQUENCE</scope>
</reference>
<gene>
    <name evidence="2" type="ORF">IVIADoCa6_75</name>
</gene>